<name>A0ABQ9E3K1_TEGGR</name>
<organism evidence="2 3">
    <name type="scientific">Tegillarca granosa</name>
    <name type="common">Malaysian cockle</name>
    <name type="synonym">Anadara granosa</name>
    <dbReference type="NCBI Taxonomy" id="220873"/>
    <lineage>
        <taxon>Eukaryota</taxon>
        <taxon>Metazoa</taxon>
        <taxon>Spiralia</taxon>
        <taxon>Lophotrochozoa</taxon>
        <taxon>Mollusca</taxon>
        <taxon>Bivalvia</taxon>
        <taxon>Autobranchia</taxon>
        <taxon>Pteriomorphia</taxon>
        <taxon>Arcoida</taxon>
        <taxon>Arcoidea</taxon>
        <taxon>Arcidae</taxon>
        <taxon>Tegillarca</taxon>
    </lineage>
</organism>
<keyword evidence="1" id="KW-1133">Transmembrane helix</keyword>
<evidence type="ECO:0000313" key="3">
    <source>
        <dbReference type="Proteomes" id="UP001217089"/>
    </source>
</evidence>
<keyword evidence="1" id="KW-0472">Membrane</keyword>
<accession>A0ABQ9E3K1</accession>
<protein>
    <submittedName>
        <fullName evidence="2">Uncharacterized protein</fullName>
    </submittedName>
</protein>
<sequence length="120" mass="14133">MKYGFHSLVFTTSLGYLPWFIVFIILQKYVASLAQLRLQIELQRSCFRDFALVLHTDLKLFLARIRKLPSAHNDLVIMANELPIRLHIDIDENNINESALKVLEIVRPSWDKHEIRFTIK</sequence>
<gene>
    <name evidence="2" type="ORF">KUTeg_022799</name>
</gene>
<keyword evidence="1" id="KW-0812">Transmembrane</keyword>
<reference evidence="2 3" key="1">
    <citation type="submission" date="2022-12" db="EMBL/GenBank/DDBJ databases">
        <title>Chromosome-level genome of Tegillarca granosa.</title>
        <authorList>
            <person name="Kim J."/>
        </authorList>
    </citation>
    <scope>NUCLEOTIDE SEQUENCE [LARGE SCALE GENOMIC DNA]</scope>
    <source>
        <strain evidence="2">Teg-2019</strain>
        <tissue evidence="2">Adductor muscle</tissue>
    </source>
</reference>
<comment type="caution">
    <text evidence="2">The sequence shown here is derived from an EMBL/GenBank/DDBJ whole genome shotgun (WGS) entry which is preliminary data.</text>
</comment>
<evidence type="ECO:0000313" key="2">
    <source>
        <dbReference type="EMBL" id="KAJ8298739.1"/>
    </source>
</evidence>
<dbReference type="Proteomes" id="UP001217089">
    <property type="component" value="Unassembled WGS sequence"/>
</dbReference>
<proteinExistence type="predicted"/>
<dbReference type="EMBL" id="JARBDR010000921">
    <property type="protein sequence ID" value="KAJ8298739.1"/>
    <property type="molecule type" value="Genomic_DNA"/>
</dbReference>
<feature type="transmembrane region" description="Helical" evidence="1">
    <location>
        <begin position="6"/>
        <end position="26"/>
    </location>
</feature>
<keyword evidence="3" id="KW-1185">Reference proteome</keyword>
<evidence type="ECO:0000256" key="1">
    <source>
        <dbReference type="SAM" id="Phobius"/>
    </source>
</evidence>